<evidence type="ECO:0000256" key="1">
    <source>
        <dbReference type="SAM" id="Phobius"/>
    </source>
</evidence>
<evidence type="ECO:0000313" key="2">
    <source>
        <dbReference type="EMBL" id="MBP1046581.1"/>
    </source>
</evidence>
<comment type="caution">
    <text evidence="2">The sequence shown here is derived from an EMBL/GenBank/DDBJ whole genome shotgun (WGS) entry which is preliminary data.</text>
</comment>
<reference evidence="2 3" key="1">
    <citation type="submission" date="2020-12" db="EMBL/GenBank/DDBJ databases">
        <title>Vagococcus allomyrinae sp. nov. and Enterococcus lavae sp. nov., isolated from the larvae of Allomyrina dichotoma.</title>
        <authorList>
            <person name="Lee S.D."/>
        </authorList>
    </citation>
    <scope>NUCLEOTIDE SEQUENCE [LARGE SCALE GENOMIC DNA]</scope>
    <source>
        <strain evidence="2 3">BWM-S5</strain>
    </source>
</reference>
<accession>A0ABS4CJ44</accession>
<keyword evidence="3" id="KW-1185">Reference proteome</keyword>
<dbReference type="RefSeq" id="WP_209557376.1">
    <property type="nucleotide sequence ID" value="NZ_JAEDXU010000004.1"/>
</dbReference>
<proteinExistence type="predicted"/>
<dbReference type="Proteomes" id="UP000673375">
    <property type="component" value="Unassembled WGS sequence"/>
</dbReference>
<name>A0ABS4CJ44_9ENTE</name>
<protein>
    <submittedName>
        <fullName evidence="2">Uncharacterized protein</fullName>
    </submittedName>
</protein>
<evidence type="ECO:0000313" key="3">
    <source>
        <dbReference type="Proteomes" id="UP000673375"/>
    </source>
</evidence>
<gene>
    <name evidence="2" type="ORF">I6N96_09805</name>
</gene>
<keyword evidence="1" id="KW-0812">Transmembrane</keyword>
<keyword evidence="1" id="KW-1133">Transmembrane helix</keyword>
<feature type="transmembrane region" description="Helical" evidence="1">
    <location>
        <begin position="6"/>
        <end position="23"/>
    </location>
</feature>
<keyword evidence="1" id="KW-0472">Membrane</keyword>
<sequence>MGWSLTAAVFTIACIITFFEYLYKEDSVYLREQELEVVRFRKVKTYHYERIQHFSLVKKWRLARASSFFVLVQQEPHFKIQLADGDTLELFF</sequence>
<dbReference type="EMBL" id="JAEDXU010000004">
    <property type="protein sequence ID" value="MBP1046581.1"/>
    <property type="molecule type" value="Genomic_DNA"/>
</dbReference>
<organism evidence="2 3">
    <name type="scientific">Enterococcus larvae</name>
    <dbReference type="NCBI Taxonomy" id="2794352"/>
    <lineage>
        <taxon>Bacteria</taxon>
        <taxon>Bacillati</taxon>
        <taxon>Bacillota</taxon>
        <taxon>Bacilli</taxon>
        <taxon>Lactobacillales</taxon>
        <taxon>Enterococcaceae</taxon>
        <taxon>Enterococcus</taxon>
    </lineage>
</organism>